<protein>
    <submittedName>
        <fullName evidence="2">Uncharacterized protein</fullName>
    </submittedName>
</protein>
<evidence type="ECO:0000256" key="1">
    <source>
        <dbReference type="SAM" id="Phobius"/>
    </source>
</evidence>
<keyword evidence="1" id="KW-0472">Membrane</keyword>
<gene>
    <name evidence="2" type="ORF">DFH07DRAFT_963164</name>
</gene>
<dbReference type="Proteomes" id="UP001215280">
    <property type="component" value="Unassembled WGS sequence"/>
</dbReference>
<dbReference type="AlphaFoldDB" id="A0AAD7IMZ9"/>
<name>A0AAD7IMZ9_9AGAR</name>
<comment type="caution">
    <text evidence="2">The sequence shown here is derived from an EMBL/GenBank/DDBJ whole genome shotgun (WGS) entry which is preliminary data.</text>
</comment>
<keyword evidence="1" id="KW-0812">Transmembrane</keyword>
<reference evidence="2" key="1">
    <citation type="submission" date="2023-03" db="EMBL/GenBank/DDBJ databases">
        <title>Massive genome expansion in bonnet fungi (Mycena s.s.) driven by repeated elements and novel gene families across ecological guilds.</title>
        <authorList>
            <consortium name="Lawrence Berkeley National Laboratory"/>
            <person name="Harder C.B."/>
            <person name="Miyauchi S."/>
            <person name="Viragh M."/>
            <person name="Kuo A."/>
            <person name="Thoen E."/>
            <person name="Andreopoulos B."/>
            <person name="Lu D."/>
            <person name="Skrede I."/>
            <person name="Drula E."/>
            <person name="Henrissat B."/>
            <person name="Morin E."/>
            <person name="Kohler A."/>
            <person name="Barry K."/>
            <person name="LaButti K."/>
            <person name="Morin E."/>
            <person name="Salamov A."/>
            <person name="Lipzen A."/>
            <person name="Mereny Z."/>
            <person name="Hegedus B."/>
            <person name="Baldrian P."/>
            <person name="Stursova M."/>
            <person name="Weitz H."/>
            <person name="Taylor A."/>
            <person name="Grigoriev I.V."/>
            <person name="Nagy L.G."/>
            <person name="Martin F."/>
            <person name="Kauserud H."/>
        </authorList>
    </citation>
    <scope>NUCLEOTIDE SEQUENCE</scope>
    <source>
        <strain evidence="2">CBHHK188m</strain>
    </source>
</reference>
<feature type="transmembrane region" description="Helical" evidence="1">
    <location>
        <begin position="41"/>
        <end position="63"/>
    </location>
</feature>
<sequence length="90" mass="9221">MAPLLPYVLGRIDPAFAANSRFSSVAVEPPSPSTSAHTSAAFALDVPAGIALVLGGLLVGAWLGHHDICTSACIIVVPPAPTQSQPHLRK</sequence>
<evidence type="ECO:0000313" key="3">
    <source>
        <dbReference type="Proteomes" id="UP001215280"/>
    </source>
</evidence>
<organism evidence="2 3">
    <name type="scientific">Mycena maculata</name>
    <dbReference type="NCBI Taxonomy" id="230809"/>
    <lineage>
        <taxon>Eukaryota</taxon>
        <taxon>Fungi</taxon>
        <taxon>Dikarya</taxon>
        <taxon>Basidiomycota</taxon>
        <taxon>Agaricomycotina</taxon>
        <taxon>Agaricomycetes</taxon>
        <taxon>Agaricomycetidae</taxon>
        <taxon>Agaricales</taxon>
        <taxon>Marasmiineae</taxon>
        <taxon>Mycenaceae</taxon>
        <taxon>Mycena</taxon>
    </lineage>
</organism>
<accession>A0AAD7IMZ9</accession>
<keyword evidence="1" id="KW-1133">Transmembrane helix</keyword>
<keyword evidence="3" id="KW-1185">Reference proteome</keyword>
<evidence type="ECO:0000313" key="2">
    <source>
        <dbReference type="EMBL" id="KAJ7745807.1"/>
    </source>
</evidence>
<proteinExistence type="predicted"/>
<dbReference type="EMBL" id="JARJLG010000101">
    <property type="protein sequence ID" value="KAJ7745807.1"/>
    <property type="molecule type" value="Genomic_DNA"/>
</dbReference>